<reference evidence="5" key="1">
    <citation type="submission" date="2019-03" db="EMBL/GenBank/DDBJ databases">
        <title>Long read genome sequence of the mycoparasitic Pythium oligandrum ATCC 38472 isolated from sugarbeet rhizosphere.</title>
        <authorList>
            <person name="Gaulin E."/>
        </authorList>
    </citation>
    <scope>NUCLEOTIDE SEQUENCE</scope>
    <source>
        <strain evidence="5">ATCC 38472_TT</strain>
    </source>
</reference>
<feature type="region of interest" description="Disordered" evidence="3">
    <location>
        <begin position="137"/>
        <end position="161"/>
    </location>
</feature>
<dbReference type="InterPro" id="IPR027417">
    <property type="entry name" value="P-loop_NTPase"/>
</dbReference>
<keyword evidence="2" id="KW-0547">Nucleotide-binding</keyword>
<dbReference type="SUPFAM" id="SSF52540">
    <property type="entry name" value="P-loop containing nucleoside triphosphate hydrolases"/>
    <property type="match status" value="1"/>
</dbReference>
<evidence type="ECO:0000313" key="5">
    <source>
        <dbReference type="EMBL" id="TMW57896.1"/>
    </source>
</evidence>
<dbReference type="GO" id="GO:0005524">
    <property type="term" value="F:ATP binding"/>
    <property type="evidence" value="ECO:0007669"/>
    <property type="project" value="UniProtKB-KW"/>
</dbReference>
<proteinExistence type="inferred from homology"/>
<dbReference type="InterPro" id="IPR003593">
    <property type="entry name" value="AAA+_ATPase"/>
</dbReference>
<organism evidence="5 6">
    <name type="scientific">Pythium oligandrum</name>
    <name type="common">Mycoparasitic fungus</name>
    <dbReference type="NCBI Taxonomy" id="41045"/>
    <lineage>
        <taxon>Eukaryota</taxon>
        <taxon>Sar</taxon>
        <taxon>Stramenopiles</taxon>
        <taxon>Oomycota</taxon>
        <taxon>Peronosporomycetes</taxon>
        <taxon>Pythiales</taxon>
        <taxon>Pythiaceae</taxon>
        <taxon>Pythium</taxon>
    </lineage>
</organism>
<evidence type="ECO:0000256" key="1">
    <source>
        <dbReference type="ARBA" id="ARBA00007448"/>
    </source>
</evidence>
<feature type="domain" description="AAA+ ATPase" evidence="4">
    <location>
        <begin position="317"/>
        <end position="493"/>
    </location>
</feature>
<gene>
    <name evidence="5" type="ORF">Poli38472_013370</name>
</gene>
<dbReference type="InterPro" id="IPR050747">
    <property type="entry name" value="Mitochondrial_chaperone_BCS1"/>
</dbReference>
<sequence>MEANATATLSQNTTDTPQDLTSLLGSYRTGNVVIDTLLCLLVPILLQQLVSALQNGSEKSLFMMLWAYIWPKKEEEVVERMIEITQRFTRDGYKVWDYTQKNHLLQKAISLYLAKTLKLDTKDAKYELLDKPIQVAKPKDNDDGGSDTSNSSCYSSEDEDDDTYYGAVDQLRVESLPMVNQWIQVDKGVNFLHEIVTPQNPGDHKGVTETKVIFRFRSKLVDGTDRIDAFIEKAYAEYQMRERERVKEDKSRYFYIQSGTKESGSDSKTSTVAYKRYTLGEEKTFENLFFDEKANVMQLLDNFMKKSGKFAIKGFPYKLGFLLHGPPGTGKTSLIKAIAHHTKRHIVTINLGKIKSNQDLMDALFDLKFTVHGLDTAVTMSLEDVIFVMEDIDCASSIVQKRTDDKDDAASNARKMEGMSVEDKLMSEMIKFVLDDEEKHKKLNLAGLLNVLDGVIDCPGRIIIMTTNHPEKLDPALIRPGRVNKKLLLSYMGWIQVQQMIEYYSMVKLSTEHCERLEQVFTSASRPVSPAEVEELCAEYETVDAILDGLQRLMQSA</sequence>
<dbReference type="GO" id="GO:0016887">
    <property type="term" value="F:ATP hydrolysis activity"/>
    <property type="evidence" value="ECO:0007669"/>
    <property type="project" value="InterPro"/>
</dbReference>
<comment type="caution">
    <text evidence="5">The sequence shown here is derived from an EMBL/GenBank/DDBJ whole genome shotgun (WGS) entry which is preliminary data.</text>
</comment>
<accession>A0A8K1C7L5</accession>
<dbReference type="Gene3D" id="3.40.50.300">
    <property type="entry name" value="P-loop containing nucleotide triphosphate hydrolases"/>
    <property type="match status" value="1"/>
</dbReference>
<evidence type="ECO:0000313" key="6">
    <source>
        <dbReference type="Proteomes" id="UP000794436"/>
    </source>
</evidence>
<dbReference type="OrthoDB" id="10251412at2759"/>
<dbReference type="InterPro" id="IPR003959">
    <property type="entry name" value="ATPase_AAA_core"/>
</dbReference>
<dbReference type="InterPro" id="IPR003960">
    <property type="entry name" value="ATPase_AAA_CS"/>
</dbReference>
<protein>
    <recommendedName>
        <fullName evidence="4">AAA+ ATPase domain-containing protein</fullName>
    </recommendedName>
</protein>
<dbReference type="PROSITE" id="PS00674">
    <property type="entry name" value="AAA"/>
    <property type="match status" value="1"/>
</dbReference>
<keyword evidence="6" id="KW-1185">Reference proteome</keyword>
<feature type="compositionally biased region" description="Low complexity" evidence="3">
    <location>
        <begin position="146"/>
        <end position="155"/>
    </location>
</feature>
<dbReference type="Proteomes" id="UP000794436">
    <property type="component" value="Unassembled WGS sequence"/>
</dbReference>
<dbReference type="SMART" id="SM00382">
    <property type="entry name" value="AAA"/>
    <property type="match status" value="1"/>
</dbReference>
<comment type="similarity">
    <text evidence="1">Belongs to the AAA ATPase family. BCS1 subfamily.</text>
</comment>
<evidence type="ECO:0000256" key="3">
    <source>
        <dbReference type="SAM" id="MobiDB-lite"/>
    </source>
</evidence>
<evidence type="ECO:0000256" key="2">
    <source>
        <dbReference type="RuleBase" id="RU003651"/>
    </source>
</evidence>
<dbReference type="Pfam" id="PF00004">
    <property type="entry name" value="AAA"/>
    <property type="match status" value="1"/>
</dbReference>
<keyword evidence="2" id="KW-0067">ATP-binding</keyword>
<name>A0A8K1C7L5_PYTOL</name>
<dbReference type="AlphaFoldDB" id="A0A8K1C7L5"/>
<evidence type="ECO:0000259" key="4">
    <source>
        <dbReference type="SMART" id="SM00382"/>
    </source>
</evidence>
<dbReference type="EMBL" id="SPLM01000113">
    <property type="protein sequence ID" value="TMW57896.1"/>
    <property type="molecule type" value="Genomic_DNA"/>
</dbReference>
<dbReference type="PANTHER" id="PTHR23070">
    <property type="entry name" value="BCS1 AAA-TYPE ATPASE"/>
    <property type="match status" value="1"/>
</dbReference>